<protein>
    <submittedName>
        <fullName evidence="2">Uncharacterized protein</fullName>
    </submittedName>
</protein>
<sequence length="202" mass="22337">MRKIALCILIASTCQFAHAEQPPAVGLWEQLAAGDTGGSPANTQRVDVVFVDRKINEDVLFSGLFDIGEKVEVLCCVNVIKSALITLPELLKKYPWDPDTAEHLTKITGWKYIYEARVVDSSEQNARMRSLIKSLIIPPALSPYSAPVVVGKIPAVEIDKKFKVGSADVAYSMRVSQDKRVISYKFLINGKPVTLTEENFPD</sequence>
<accession>A0A3N6N251</accession>
<reference evidence="2 3" key="1">
    <citation type="submission" date="2018-11" db="EMBL/GenBank/DDBJ databases">
        <title>Paraburkholderia sp. DHOA04, isolated from soil.</title>
        <authorList>
            <person name="Gao Z.-H."/>
            <person name="Qiu L.-H."/>
            <person name="Fu J.-C."/>
        </authorList>
    </citation>
    <scope>NUCLEOTIDE SEQUENCE [LARGE SCALE GENOMIC DNA]</scope>
    <source>
        <strain evidence="2 3">DHOA04</strain>
    </source>
</reference>
<keyword evidence="3" id="KW-1185">Reference proteome</keyword>
<dbReference type="OrthoDB" id="9090115at2"/>
<keyword evidence="1" id="KW-0732">Signal</keyword>
<evidence type="ECO:0000256" key="1">
    <source>
        <dbReference type="SAM" id="SignalP"/>
    </source>
</evidence>
<feature type="signal peptide" evidence="1">
    <location>
        <begin position="1"/>
        <end position="19"/>
    </location>
</feature>
<comment type="caution">
    <text evidence="2">The sequence shown here is derived from an EMBL/GenBank/DDBJ whole genome shotgun (WGS) entry which is preliminary data.</text>
</comment>
<organism evidence="2 3">
    <name type="scientific">Paraburkholderia dinghuensis</name>
    <dbReference type="NCBI Taxonomy" id="2305225"/>
    <lineage>
        <taxon>Bacteria</taxon>
        <taxon>Pseudomonadati</taxon>
        <taxon>Pseudomonadota</taxon>
        <taxon>Betaproteobacteria</taxon>
        <taxon>Burkholderiales</taxon>
        <taxon>Burkholderiaceae</taxon>
        <taxon>Paraburkholderia</taxon>
    </lineage>
</organism>
<evidence type="ECO:0000313" key="2">
    <source>
        <dbReference type="EMBL" id="RQH01677.1"/>
    </source>
</evidence>
<gene>
    <name evidence="2" type="ORF">D1Y85_23210</name>
</gene>
<dbReference type="Proteomes" id="UP000272778">
    <property type="component" value="Unassembled WGS sequence"/>
</dbReference>
<dbReference type="EMBL" id="RQIS01000021">
    <property type="protein sequence ID" value="RQH01677.1"/>
    <property type="molecule type" value="Genomic_DNA"/>
</dbReference>
<evidence type="ECO:0000313" key="3">
    <source>
        <dbReference type="Proteomes" id="UP000272778"/>
    </source>
</evidence>
<dbReference type="RefSeq" id="WP_124153422.1">
    <property type="nucleotide sequence ID" value="NZ_RQIS01000021.1"/>
</dbReference>
<dbReference type="AlphaFoldDB" id="A0A3N6N251"/>
<name>A0A3N6N251_9BURK</name>
<feature type="chain" id="PRO_5018263341" evidence="1">
    <location>
        <begin position="20"/>
        <end position="202"/>
    </location>
</feature>
<proteinExistence type="predicted"/>